<dbReference type="Pfam" id="PF13962">
    <property type="entry name" value="PGG"/>
    <property type="match status" value="1"/>
</dbReference>
<evidence type="ECO:0000313" key="6">
    <source>
        <dbReference type="EMBL" id="OTG18450.1"/>
    </source>
</evidence>
<keyword evidence="7" id="KW-1185">Reference proteome</keyword>
<dbReference type="InterPro" id="IPR002110">
    <property type="entry name" value="Ankyrin_rpt"/>
</dbReference>
<dbReference type="SMART" id="SM00248">
    <property type="entry name" value="ANK"/>
    <property type="match status" value="3"/>
</dbReference>
<feature type="compositionally biased region" description="Basic and acidic residues" evidence="2">
    <location>
        <begin position="114"/>
        <end position="139"/>
    </location>
</feature>
<feature type="transmembrane region" description="Helical" evidence="3">
    <location>
        <begin position="446"/>
        <end position="468"/>
    </location>
</feature>
<evidence type="ECO:0000313" key="7">
    <source>
        <dbReference type="Proteomes" id="UP000215914"/>
    </source>
</evidence>
<name>A0A251U531_HELAN</name>
<keyword evidence="1" id="KW-0040">ANK repeat</keyword>
<dbReference type="PANTHER" id="PTHR24177:SF475">
    <property type="entry name" value="ANKYRIN REPEAT-CONTAINING DOMAIN, PGG DOMAIN PROTEIN-RELATED"/>
    <property type="match status" value="1"/>
</dbReference>
<gene>
    <name evidence="6" type="ORF">HannXRQ_Chr08g0223211</name>
    <name evidence="5" type="ORF">HanXRQr2_Chr09g0370441</name>
</gene>
<reference evidence="5 7" key="1">
    <citation type="journal article" date="2017" name="Nature">
        <title>The sunflower genome provides insights into oil metabolism, flowering and Asterid evolution.</title>
        <authorList>
            <person name="Badouin H."/>
            <person name="Gouzy J."/>
            <person name="Grassa C.J."/>
            <person name="Murat F."/>
            <person name="Staton S.E."/>
            <person name="Cottret L."/>
            <person name="Lelandais-Briere C."/>
            <person name="Owens G.L."/>
            <person name="Carrere S."/>
            <person name="Mayjonade B."/>
            <person name="Legrand L."/>
            <person name="Gill N."/>
            <person name="Kane N.C."/>
            <person name="Bowers J.E."/>
            <person name="Hubner S."/>
            <person name="Bellec A."/>
            <person name="Berard A."/>
            <person name="Berges H."/>
            <person name="Blanchet N."/>
            <person name="Boniface M.C."/>
            <person name="Brunel D."/>
            <person name="Catrice O."/>
            <person name="Chaidir N."/>
            <person name="Claudel C."/>
            <person name="Donnadieu C."/>
            <person name="Faraut T."/>
            <person name="Fievet G."/>
            <person name="Helmstetter N."/>
            <person name="King M."/>
            <person name="Knapp S.J."/>
            <person name="Lai Z."/>
            <person name="Le Paslier M.C."/>
            <person name="Lippi Y."/>
            <person name="Lorenzon L."/>
            <person name="Mandel J.R."/>
            <person name="Marage G."/>
            <person name="Marchand G."/>
            <person name="Marquand E."/>
            <person name="Bret-Mestries E."/>
            <person name="Morien E."/>
            <person name="Nambeesan S."/>
            <person name="Nguyen T."/>
            <person name="Pegot-Espagnet P."/>
            <person name="Pouilly N."/>
            <person name="Raftis F."/>
            <person name="Sallet E."/>
            <person name="Schiex T."/>
            <person name="Thomas J."/>
            <person name="Vandecasteele C."/>
            <person name="Vares D."/>
            <person name="Vear F."/>
            <person name="Vautrin S."/>
            <person name="Crespi M."/>
            <person name="Mangin B."/>
            <person name="Burke J.M."/>
            <person name="Salse J."/>
            <person name="Munos S."/>
            <person name="Vincourt P."/>
            <person name="Rieseberg L.H."/>
            <person name="Langlade N.B."/>
        </authorList>
    </citation>
    <scope>NUCLEOTIDE SEQUENCE [LARGE SCALE GENOMIC DNA]</scope>
    <source>
        <strain evidence="7">cv. SF193</strain>
        <tissue evidence="5">Leaves</tissue>
    </source>
</reference>
<dbReference type="Proteomes" id="UP000215914">
    <property type="component" value="Chromosome 8"/>
</dbReference>
<feature type="transmembrane region" description="Helical" evidence="3">
    <location>
        <begin position="421"/>
        <end position="440"/>
    </location>
</feature>
<evidence type="ECO:0000259" key="4">
    <source>
        <dbReference type="Pfam" id="PF13962"/>
    </source>
</evidence>
<evidence type="ECO:0000256" key="1">
    <source>
        <dbReference type="PROSITE-ProRule" id="PRU00023"/>
    </source>
</evidence>
<dbReference type="STRING" id="4232.A0A251U531"/>
<dbReference type="InterPro" id="IPR026961">
    <property type="entry name" value="PGG_dom"/>
</dbReference>
<evidence type="ECO:0000256" key="2">
    <source>
        <dbReference type="SAM" id="MobiDB-lite"/>
    </source>
</evidence>
<dbReference type="PROSITE" id="PS50297">
    <property type="entry name" value="ANK_REP_REGION"/>
    <property type="match status" value="1"/>
</dbReference>
<dbReference type="InterPro" id="IPR036770">
    <property type="entry name" value="Ankyrin_rpt-contain_sf"/>
</dbReference>
<dbReference type="Gene3D" id="1.25.40.20">
    <property type="entry name" value="Ankyrin repeat-containing domain"/>
    <property type="match status" value="2"/>
</dbReference>
<dbReference type="AlphaFoldDB" id="A0A251U531"/>
<accession>A0A251U531</accession>
<reference evidence="6" key="2">
    <citation type="submission" date="2017-02" db="EMBL/GenBank/DDBJ databases">
        <title>Sunflower complete genome.</title>
        <authorList>
            <person name="Langlade N."/>
            <person name="Munos S."/>
        </authorList>
    </citation>
    <scope>NUCLEOTIDE SEQUENCE [LARGE SCALE GENOMIC DNA]</scope>
    <source>
        <tissue evidence="6">Leaves</tissue>
    </source>
</reference>
<dbReference type="SUPFAM" id="SSF48403">
    <property type="entry name" value="Ankyrin repeat"/>
    <property type="match status" value="1"/>
</dbReference>
<organism evidence="6 7">
    <name type="scientific">Helianthus annuus</name>
    <name type="common">Common sunflower</name>
    <dbReference type="NCBI Taxonomy" id="4232"/>
    <lineage>
        <taxon>Eukaryota</taxon>
        <taxon>Viridiplantae</taxon>
        <taxon>Streptophyta</taxon>
        <taxon>Embryophyta</taxon>
        <taxon>Tracheophyta</taxon>
        <taxon>Spermatophyta</taxon>
        <taxon>Magnoliopsida</taxon>
        <taxon>eudicotyledons</taxon>
        <taxon>Gunneridae</taxon>
        <taxon>Pentapetalae</taxon>
        <taxon>asterids</taxon>
        <taxon>campanulids</taxon>
        <taxon>Asterales</taxon>
        <taxon>Asteraceae</taxon>
        <taxon>Asteroideae</taxon>
        <taxon>Heliantheae alliance</taxon>
        <taxon>Heliantheae</taxon>
        <taxon>Helianthus</taxon>
    </lineage>
</organism>
<feature type="region of interest" description="Disordered" evidence="2">
    <location>
        <begin position="114"/>
        <end position="141"/>
    </location>
</feature>
<reference evidence="5" key="3">
    <citation type="submission" date="2020-06" db="EMBL/GenBank/DDBJ databases">
        <title>Helianthus annuus Genome sequencing and assembly Release 2.</title>
        <authorList>
            <person name="Gouzy J."/>
            <person name="Langlade N."/>
            <person name="Munos S."/>
        </authorList>
    </citation>
    <scope>NUCLEOTIDE SEQUENCE</scope>
    <source>
        <tissue evidence="5">Leaves</tissue>
    </source>
</reference>
<dbReference type="InParanoid" id="A0A251U531"/>
<keyword evidence="3" id="KW-0472">Membrane</keyword>
<evidence type="ECO:0000256" key="3">
    <source>
        <dbReference type="SAM" id="Phobius"/>
    </source>
</evidence>
<evidence type="ECO:0000313" key="5">
    <source>
        <dbReference type="EMBL" id="KAF5789372.1"/>
    </source>
</evidence>
<feature type="transmembrane region" description="Helical" evidence="3">
    <location>
        <begin position="391"/>
        <end position="409"/>
    </location>
</feature>
<keyword evidence="3" id="KW-1133">Transmembrane helix</keyword>
<protein>
    <submittedName>
        <fullName evidence="5">Ankyrin repeat-containing domain, PGG domain, ankyrin repeat-containing domain superfamily</fullName>
    </submittedName>
    <submittedName>
        <fullName evidence="6">Putative ankyrin repeat-containing domain, PGG domain, Gag-polypeptide of LTR copia-type</fullName>
    </submittedName>
</protein>
<dbReference type="Gramene" id="mRNA:HanXRQr2_Chr09g0370441">
    <property type="protein sequence ID" value="mRNA:HanXRQr2_Chr09g0370441"/>
    <property type="gene ID" value="HanXRQr2_Chr09g0370441"/>
</dbReference>
<dbReference type="PANTHER" id="PTHR24177">
    <property type="entry name" value="CASKIN"/>
    <property type="match status" value="1"/>
</dbReference>
<dbReference type="Pfam" id="PF00023">
    <property type="entry name" value="Ank"/>
    <property type="match status" value="1"/>
</dbReference>
<dbReference type="EMBL" id="CM007897">
    <property type="protein sequence ID" value="OTG18450.1"/>
    <property type="molecule type" value="Genomic_DNA"/>
</dbReference>
<sequence>MYQKPQNNAKMSASNAIPYDTNVSNFVSVKLSGKKNYLLWKAQMLCLLKSVNVYGILDNTFVGPIDSDAETMTQYDNLVRGWIFGSVSEDVLAEVFNLGSAKAVWGKLQSNYDPPKRFEEDSTPKESDAKTEKEDRDAVSVETSTVDEGAISLDVIEESEIKESEIEETELETKNEVIERKKKLKKLKSHLIKGDWPELHSMLKEDEGLATEAISSDGSTILHIAVGIRRNDIVRKLLCYITNNVRYTYINEAQVLKKRNSDGSTALHIAAIVGNKEAAGVLLETNRALLHTRDNNGHLPWRKAYENMHLDTIAYFLEKSSVCGEEIDYVNLIVNAISAKQYSLASEFLKQFPKAASKSDQVLMALIKTFPNGLDDREKLFYPSLKSTLEMLRKTTLVTVYIFAFPAITAHRSFGDYTATCGYVCEVVAGIIFSIFIVPICTLASAFAFICLLVLIVCFPFLILYYLLWKGAKILDFALINKIEYKIMKREEAKKFLALVCDEIDQMKYRGSHHPFYTRPILEAACQNAYYVVEEILSRSPEAIQSKDESGYDIIQLAIANRSEKIYNLIYDVDERKNMHKTYEDSSKNNILHLAARLAPLSVLNQRRGAALQLQRELQWLEEVEKLVIPTFITQENIFKETPDMVFTREHMDLVKDGEQWMKTTAESCSITAALITTIVFAAAITVPGGSNQEKGTPLFKKEPAFIIFAISDAISLFASSTSLLVFLSILTARFAEKDFLVNLPWRLFIGLFSLLLSTTAMMVAFSATVFLVFCNRKLWMLAPICGLAFIPVAFFVGLQFPLMIDLFSSTYLPIFGKERKASFKNLIRKTYEFTLEYATISS</sequence>
<feature type="transmembrane region" description="Helical" evidence="3">
    <location>
        <begin position="707"/>
        <end position="736"/>
    </location>
</feature>
<feature type="transmembrane region" description="Helical" evidence="3">
    <location>
        <begin position="669"/>
        <end position="687"/>
    </location>
</feature>
<proteinExistence type="predicted"/>
<feature type="transmembrane region" description="Helical" evidence="3">
    <location>
        <begin position="780"/>
        <end position="799"/>
    </location>
</feature>
<feature type="repeat" description="ANK" evidence="1">
    <location>
        <begin position="262"/>
        <end position="284"/>
    </location>
</feature>
<keyword evidence="3" id="KW-0812">Transmembrane</keyword>
<dbReference type="GO" id="GO:0016020">
    <property type="term" value="C:membrane"/>
    <property type="evidence" value="ECO:0000318"/>
    <property type="project" value="GO_Central"/>
</dbReference>
<dbReference type="EMBL" id="MNCJ02000324">
    <property type="protein sequence ID" value="KAF5789372.1"/>
    <property type="molecule type" value="Genomic_DNA"/>
</dbReference>
<dbReference type="PROSITE" id="PS50088">
    <property type="entry name" value="ANK_REPEAT"/>
    <property type="match status" value="1"/>
</dbReference>
<feature type="domain" description="PGG" evidence="4">
    <location>
        <begin position="660"/>
        <end position="772"/>
    </location>
</feature>
<feature type="transmembrane region" description="Helical" evidence="3">
    <location>
        <begin position="748"/>
        <end position="774"/>
    </location>
</feature>
<dbReference type="OrthoDB" id="539213at2759"/>